<dbReference type="Gene3D" id="3.60.40.10">
    <property type="entry name" value="PPM-type phosphatase domain"/>
    <property type="match status" value="2"/>
</dbReference>
<dbReference type="Pfam" id="PF00481">
    <property type="entry name" value="PP2C"/>
    <property type="match status" value="2"/>
</dbReference>
<protein>
    <submittedName>
        <fullName evidence="2">Protein phosphatase 2C family protein</fullName>
    </submittedName>
</protein>
<dbReference type="PROSITE" id="PS51746">
    <property type="entry name" value="PPM_2"/>
    <property type="match status" value="1"/>
</dbReference>
<dbReference type="SMART" id="SM00332">
    <property type="entry name" value="PP2Cc"/>
    <property type="match status" value="1"/>
</dbReference>
<evidence type="ECO:0000313" key="2">
    <source>
        <dbReference type="EMBL" id="BBH01206.1"/>
    </source>
</evidence>
<dbReference type="GO" id="GO:0004722">
    <property type="term" value="F:protein serine/threonine phosphatase activity"/>
    <property type="evidence" value="ECO:0007669"/>
    <property type="project" value="InterPro"/>
</dbReference>
<dbReference type="EMBL" id="AP019300">
    <property type="protein sequence ID" value="BBH01206.1"/>
    <property type="molecule type" value="Genomic_DNA"/>
</dbReference>
<dbReference type="InterPro" id="IPR015655">
    <property type="entry name" value="PP2C"/>
</dbReference>
<organism evidence="2">
    <name type="scientific">Prunus dulcis</name>
    <name type="common">Almond</name>
    <name type="synonym">Amygdalus dulcis</name>
    <dbReference type="NCBI Taxonomy" id="3755"/>
    <lineage>
        <taxon>Eukaryota</taxon>
        <taxon>Viridiplantae</taxon>
        <taxon>Streptophyta</taxon>
        <taxon>Embryophyta</taxon>
        <taxon>Tracheophyta</taxon>
        <taxon>Spermatophyta</taxon>
        <taxon>Magnoliopsida</taxon>
        <taxon>eudicotyledons</taxon>
        <taxon>Gunneridae</taxon>
        <taxon>Pentapetalae</taxon>
        <taxon>rosids</taxon>
        <taxon>fabids</taxon>
        <taxon>Rosales</taxon>
        <taxon>Rosaceae</taxon>
        <taxon>Amygdaloideae</taxon>
        <taxon>Amygdaleae</taxon>
        <taxon>Prunus</taxon>
    </lineage>
</organism>
<accession>A0A4Y1RB58</accession>
<dbReference type="InterPro" id="IPR001932">
    <property type="entry name" value="PPM-type_phosphatase-like_dom"/>
</dbReference>
<dbReference type="CDD" id="cd00143">
    <property type="entry name" value="PP2Cc"/>
    <property type="match status" value="1"/>
</dbReference>
<reference evidence="2" key="1">
    <citation type="journal article" date="2019" name="Science">
        <title>Mutation of a bHLH transcription factor allowed almond domestication.</title>
        <authorList>
            <person name="Sanchez-Perez R."/>
            <person name="Pavan S."/>
            <person name="Mazzeo R."/>
            <person name="Moldovan C."/>
            <person name="Aiese Cigliano R."/>
            <person name="Del Cueto J."/>
            <person name="Ricciardi F."/>
            <person name="Lotti C."/>
            <person name="Ricciardi L."/>
            <person name="Dicenta F."/>
            <person name="Lopez-Marques R.L."/>
            <person name="Lindberg Moller B."/>
        </authorList>
    </citation>
    <scope>NUCLEOTIDE SEQUENCE</scope>
</reference>
<dbReference type="SUPFAM" id="SSF81606">
    <property type="entry name" value="PP2C-like"/>
    <property type="match status" value="1"/>
</dbReference>
<dbReference type="PANTHER" id="PTHR47992">
    <property type="entry name" value="PROTEIN PHOSPHATASE"/>
    <property type="match status" value="1"/>
</dbReference>
<proteinExistence type="predicted"/>
<evidence type="ECO:0000259" key="1">
    <source>
        <dbReference type="PROSITE" id="PS51746"/>
    </source>
</evidence>
<dbReference type="AlphaFoldDB" id="A0A4Y1RB58"/>
<feature type="domain" description="PPM-type phosphatase" evidence="1">
    <location>
        <begin position="66"/>
        <end position="285"/>
    </location>
</feature>
<dbReference type="InterPro" id="IPR036457">
    <property type="entry name" value="PPM-type-like_dom_sf"/>
</dbReference>
<name>A0A4Y1RB58_PRUDU</name>
<sequence length="410" mass="46305">MHAFILILQRRNPSLKFDEESHEVKNTRLSPTDILLNKMNEKAGHGLCREDAEDDDDKELPSRKVSHGFHLVRGKMDHGMEDYIVTENRKVNGYDLGLYAIFDGHSGREVAEYLQSHLFDNILNEPDFWTNPKQAVRRAYKATNDEILEKVVVLCRDGVAKQITVDHNPATEKEKDLVESRGGFVLKRPGTVPRVDGQLAMTRAFGDGKLKDHITSEPDIKVKKIDDETDFIILASDGLWKVMSNQEAYDCIGELDDAQEAAEELIEEALSRESYDDVSCILALSFFSVMEMEGDGKMSIVICSMKQIPADSYKANVNKSSGSTLLFTCASLLKLPLKYFVPQALASKLLDIVRFSLEIALPEGVPRQQDLWGLVFLEPGKILNRLDPTHFNAVFCLQSQLWKALIHQRH</sequence>
<gene>
    <name evidence="2" type="ORF">Prudu_011399</name>
</gene>